<dbReference type="SUPFAM" id="SSF48452">
    <property type="entry name" value="TPR-like"/>
    <property type="match status" value="1"/>
</dbReference>
<dbReference type="AlphaFoldDB" id="A0A2U2PM96"/>
<evidence type="ECO:0000313" key="1">
    <source>
        <dbReference type="EMBL" id="PWG82299.1"/>
    </source>
</evidence>
<name>A0A2U2PM96_9SPHI</name>
<dbReference type="Gene3D" id="1.25.40.390">
    <property type="match status" value="1"/>
</dbReference>
<dbReference type="PROSITE" id="PS51257">
    <property type="entry name" value="PROKAR_LIPOPROTEIN"/>
    <property type="match status" value="1"/>
</dbReference>
<organism evidence="1 2">
    <name type="scientific">Pararcticibacter amylolyticus</name>
    <dbReference type="NCBI Taxonomy" id="2173175"/>
    <lineage>
        <taxon>Bacteria</taxon>
        <taxon>Pseudomonadati</taxon>
        <taxon>Bacteroidota</taxon>
        <taxon>Sphingobacteriia</taxon>
        <taxon>Sphingobacteriales</taxon>
        <taxon>Sphingobacteriaceae</taxon>
        <taxon>Pararcticibacter</taxon>
    </lineage>
</organism>
<dbReference type="EMBL" id="QEAS01000001">
    <property type="protein sequence ID" value="PWG82299.1"/>
    <property type="molecule type" value="Genomic_DNA"/>
</dbReference>
<comment type="caution">
    <text evidence="1">The sequence shown here is derived from an EMBL/GenBank/DDBJ whole genome shotgun (WGS) entry which is preliminary data.</text>
</comment>
<accession>A0A2U2PM96</accession>
<dbReference type="Proteomes" id="UP000245647">
    <property type="component" value="Unassembled WGS sequence"/>
</dbReference>
<sequence length="162" mass="17938">MKKIVYIIITTCSILFMSGCKDMLEAPTQSSLDESVIFSTPALAEGAIAGILQSFGETNSYRGRFLVYYGINTDTEIFNTLRSSSDPKAQLSNYTATPGNTQMNTDNNAWAKFYEAIERANMAIKGIRKYGNVDQNPQMAQILGELLTLRAVVYNDLISVRP</sequence>
<dbReference type="InterPro" id="IPR011990">
    <property type="entry name" value="TPR-like_helical_dom_sf"/>
</dbReference>
<keyword evidence="2" id="KW-1185">Reference proteome</keyword>
<dbReference type="OrthoDB" id="5694214at2"/>
<proteinExistence type="predicted"/>
<dbReference type="RefSeq" id="WP_109413718.1">
    <property type="nucleotide sequence ID" value="NZ_QEAS01000001.1"/>
</dbReference>
<protein>
    <submittedName>
        <fullName evidence="1">Uncharacterized protein</fullName>
    </submittedName>
</protein>
<gene>
    <name evidence="1" type="ORF">DDR33_00005</name>
</gene>
<reference evidence="1 2" key="1">
    <citation type="submission" date="2018-04" db="EMBL/GenBank/DDBJ databases">
        <title>Pedobacter chongqingensis sp. nov., isolated from a rottenly hemp rope.</title>
        <authorList>
            <person name="Cai Y."/>
        </authorList>
    </citation>
    <scope>NUCLEOTIDE SEQUENCE [LARGE SCALE GENOMIC DNA]</scope>
    <source>
        <strain evidence="1 2">FJ4-8</strain>
    </source>
</reference>
<evidence type="ECO:0000313" key="2">
    <source>
        <dbReference type="Proteomes" id="UP000245647"/>
    </source>
</evidence>